<keyword evidence="1" id="KW-0547">Nucleotide-binding</keyword>
<proteinExistence type="predicted"/>
<evidence type="ECO:0000256" key="1">
    <source>
        <dbReference type="ARBA" id="ARBA00022741"/>
    </source>
</evidence>
<sequence length="343" mass="38837">MDQRRDHLAQWAVGQIQQLTGQSLHNELSVVSGDASFRRYFRLHGQQQNWICVDAPPDKEDNPRFIRIARQWAEQGIRVPAVIAEDIELGFMLLEDFGDQLLWPALHEGASSEQVVNLYKKAIDELISIQSMPTGSVPGYPSYPAYDETLLRQEMALFPDWLCGEQLGMTLADADNAVLSDVAQKLVASAMVQPSVVVHRDYHSRNLMLCADDGIGVIDFQDAVSGPLTYDLVSLLRDCYVRWPQQIVDELCHYYFDKAVHAGLLESEYQDFVIAFDLMGMQRHLKAAGIFARLNIRDGKPGYLADIPNTCLYLREVAGRHTQFSAFADWLDQRFFPVLEQGL</sequence>
<dbReference type="RefSeq" id="WP_353295331.1">
    <property type="nucleotide sequence ID" value="NZ_BAABWH010000005.1"/>
</dbReference>
<comment type="caution">
    <text evidence="4">The sequence shown here is derived from an EMBL/GenBank/DDBJ whole genome shotgun (WGS) entry which is preliminary data.</text>
</comment>
<dbReference type="InterPro" id="IPR011009">
    <property type="entry name" value="Kinase-like_dom_sf"/>
</dbReference>
<evidence type="ECO:0000259" key="3">
    <source>
        <dbReference type="Pfam" id="PF01636"/>
    </source>
</evidence>
<evidence type="ECO:0000313" key="4">
    <source>
        <dbReference type="EMBL" id="GAA6146153.1"/>
    </source>
</evidence>
<dbReference type="PANTHER" id="PTHR33540">
    <property type="entry name" value="TRNA THREONYLCARBAMOYLADENOSINE BIOSYNTHESIS PROTEIN TSAE"/>
    <property type="match status" value="1"/>
</dbReference>
<accession>A0ABQ0A173</accession>
<feature type="domain" description="Aminoglycoside phosphotransferase" evidence="3">
    <location>
        <begin position="28"/>
        <end position="261"/>
    </location>
</feature>
<dbReference type="PANTHER" id="PTHR33540:SF1">
    <property type="entry name" value="N-ACETYLMURAMATE_N-ACETYLGLUCOSAMINE KINASE"/>
    <property type="match status" value="1"/>
</dbReference>
<dbReference type="Pfam" id="PF01636">
    <property type="entry name" value="APH"/>
    <property type="match status" value="1"/>
</dbReference>
<dbReference type="SUPFAM" id="SSF56112">
    <property type="entry name" value="Protein kinase-like (PK-like)"/>
    <property type="match status" value="1"/>
</dbReference>
<evidence type="ECO:0000256" key="2">
    <source>
        <dbReference type="ARBA" id="ARBA00022840"/>
    </source>
</evidence>
<keyword evidence="2" id="KW-0067">ATP-binding</keyword>
<dbReference type="Gene3D" id="3.30.200.20">
    <property type="entry name" value="Phosphorylase Kinase, domain 1"/>
    <property type="match status" value="1"/>
</dbReference>
<evidence type="ECO:0000313" key="5">
    <source>
        <dbReference type="Proteomes" id="UP001481413"/>
    </source>
</evidence>
<dbReference type="InterPro" id="IPR002575">
    <property type="entry name" value="Aminoglycoside_PTrfase"/>
</dbReference>
<keyword evidence="5" id="KW-1185">Reference proteome</keyword>
<organism evidence="4 5">
    <name type="scientific">Thalassolituus maritimus</name>
    <dbReference type="NCBI Taxonomy" id="484498"/>
    <lineage>
        <taxon>Bacteria</taxon>
        <taxon>Pseudomonadati</taxon>
        <taxon>Pseudomonadota</taxon>
        <taxon>Gammaproteobacteria</taxon>
        <taxon>Oceanospirillales</taxon>
        <taxon>Oceanospirillaceae</taxon>
        <taxon>Thalassolituus</taxon>
    </lineage>
</organism>
<dbReference type="EMBL" id="BAABWH010000005">
    <property type="protein sequence ID" value="GAA6146153.1"/>
    <property type="molecule type" value="Genomic_DNA"/>
</dbReference>
<dbReference type="Proteomes" id="UP001481413">
    <property type="component" value="Unassembled WGS sequence"/>
</dbReference>
<name>A0ABQ0A173_9GAMM</name>
<reference evidence="4 5" key="1">
    <citation type="submission" date="2024-04" db="EMBL/GenBank/DDBJ databases">
        <title>Draft genome sequence of Thalassolituus maritimus NBRC 116585.</title>
        <authorList>
            <person name="Miyakawa T."/>
            <person name="Kusuya Y."/>
            <person name="Miura T."/>
        </authorList>
    </citation>
    <scope>NUCLEOTIDE SEQUENCE [LARGE SCALE GENOMIC DNA]</scope>
    <source>
        <strain evidence="4 5">5NW40-0001</strain>
    </source>
</reference>
<dbReference type="Gene3D" id="3.90.1200.10">
    <property type="match status" value="1"/>
</dbReference>
<gene>
    <name evidence="4" type="ORF">NBRC116585_22710</name>
</gene>
<protein>
    <submittedName>
        <fullName evidence="4">Phosphotransferase</fullName>
    </submittedName>
</protein>